<reference evidence="8 9" key="1">
    <citation type="submission" date="2024-06" db="EMBL/GenBank/DDBJ databases">
        <authorList>
            <person name="Kraege A."/>
            <person name="Thomma B."/>
        </authorList>
    </citation>
    <scope>NUCLEOTIDE SEQUENCE [LARGE SCALE GENOMIC DNA]</scope>
</reference>
<dbReference type="Gene3D" id="3.90.226.10">
    <property type="entry name" value="2-enoyl-CoA Hydratase, Chain A, domain 1"/>
    <property type="match status" value="3"/>
</dbReference>
<name>A0ABP1FR97_9CHLO</name>
<dbReference type="Proteomes" id="UP001497392">
    <property type="component" value="Unassembled WGS sequence"/>
</dbReference>
<protein>
    <submittedName>
        <fullName evidence="8">G4192 protein</fullName>
    </submittedName>
</protein>
<comment type="similarity">
    <text evidence="2">Belongs to the peptidase S49 family.</text>
</comment>
<dbReference type="InterPro" id="IPR004635">
    <property type="entry name" value="Pept_S49_SppA"/>
</dbReference>
<organism evidence="8 9">
    <name type="scientific">Coccomyxa viridis</name>
    <dbReference type="NCBI Taxonomy" id="1274662"/>
    <lineage>
        <taxon>Eukaryota</taxon>
        <taxon>Viridiplantae</taxon>
        <taxon>Chlorophyta</taxon>
        <taxon>core chlorophytes</taxon>
        <taxon>Trebouxiophyceae</taxon>
        <taxon>Trebouxiophyceae incertae sedis</taxon>
        <taxon>Coccomyxaceae</taxon>
        <taxon>Coccomyxa</taxon>
    </lineage>
</organism>
<dbReference type="InterPro" id="IPR047217">
    <property type="entry name" value="S49_SppA_67K_type_N"/>
</dbReference>
<dbReference type="InterPro" id="IPR047272">
    <property type="entry name" value="S49_SppA_C"/>
</dbReference>
<evidence type="ECO:0000256" key="3">
    <source>
        <dbReference type="ARBA" id="ARBA00022670"/>
    </source>
</evidence>
<dbReference type="InterPro" id="IPR002142">
    <property type="entry name" value="Peptidase_S49"/>
</dbReference>
<keyword evidence="5" id="KW-0720">Serine protease</keyword>
<dbReference type="PANTHER" id="PTHR33209:SF1">
    <property type="entry name" value="PEPTIDASE S49 DOMAIN-CONTAINING PROTEIN"/>
    <property type="match status" value="1"/>
</dbReference>
<dbReference type="CDD" id="cd07023">
    <property type="entry name" value="S49_Sppa_N_C"/>
    <property type="match status" value="1"/>
</dbReference>
<dbReference type="InterPro" id="IPR029045">
    <property type="entry name" value="ClpP/crotonase-like_dom_sf"/>
</dbReference>
<evidence type="ECO:0000256" key="2">
    <source>
        <dbReference type="ARBA" id="ARBA00008683"/>
    </source>
</evidence>
<keyword evidence="6" id="KW-0472">Membrane</keyword>
<evidence type="ECO:0000256" key="5">
    <source>
        <dbReference type="ARBA" id="ARBA00022825"/>
    </source>
</evidence>
<proteinExistence type="inferred from homology"/>
<feature type="domain" description="Peptidase S49" evidence="7">
    <location>
        <begin position="131"/>
        <end position="281"/>
    </location>
</feature>
<gene>
    <name evidence="8" type="primary">g4192</name>
    <name evidence="8" type="ORF">VP750_LOCUS3580</name>
</gene>
<evidence type="ECO:0000256" key="6">
    <source>
        <dbReference type="ARBA" id="ARBA00023136"/>
    </source>
</evidence>
<keyword evidence="4" id="KW-0378">Hydrolase</keyword>
<dbReference type="InterPro" id="IPR004634">
    <property type="entry name" value="Pept_S49_pIV"/>
</dbReference>
<accession>A0ABP1FR97</accession>
<sequence>MSSNRIFRGLKTGLAVVGTLSIGTSLAIGYAIRSARAAKQKLPDEFVLDLDLEDIQLVERSATNPLIQNLGRVRKQLELKQVVEALKIAGSDSRVKGLTATIGANEQFMGLAQIQELRNAVADFREKTQGRLPTVAYADAFGAAGAGGTLTYYLATAFDKVYMQPSGLLSISGLASSTPFLRDFFAKWKVRPFFVAREEYKNVANQFTQSNYTREHSEATQALLRGFVGDIVEGVASSRGLPEAEVRKAIDEAPFTCDEAVERRLIDGSAYRDEMAQQVTNKAVQKRVPLAKYIKAEVQSRLKPVESKEVKELFSHQEGGQVVAKAGSQKPVIALIVACGQIVAGKGSATELQQAPEIASSVMCSELVRAAKDPSIKAVVIRLDSPGGSAVASDTIYREVLRLKEGGKPVIVSMGNVAASGGYYISAPATKIVAQPSTVTGSIGVVFGKFNIADALRQYGINPCTIVEGRNADAQFPFSDWNKEQLKQVNHLVDHIYSGFVQKVALGRKMSEEDVRKVAKGRAWTGRDALEHGLLDALGGLQLAISLAKMEAGLPLEEGKVDILDMSKAMSPFKQILQLLQTGGSASMTGGIAQLGAHLGLVPQHQHILESTRMLAEIEAVLLDRHQQSGPQLVSDYVLPR</sequence>
<keyword evidence="3" id="KW-0645">Protease</keyword>
<evidence type="ECO:0000313" key="8">
    <source>
        <dbReference type="EMBL" id="CAL5221921.1"/>
    </source>
</evidence>
<dbReference type="EMBL" id="CAXHTA020000006">
    <property type="protein sequence ID" value="CAL5221921.1"/>
    <property type="molecule type" value="Genomic_DNA"/>
</dbReference>
<evidence type="ECO:0000256" key="4">
    <source>
        <dbReference type="ARBA" id="ARBA00022801"/>
    </source>
</evidence>
<keyword evidence="9" id="KW-1185">Reference proteome</keyword>
<dbReference type="PIRSF" id="PIRSF001217">
    <property type="entry name" value="Protease_4_SppA"/>
    <property type="match status" value="1"/>
</dbReference>
<evidence type="ECO:0000256" key="1">
    <source>
        <dbReference type="ARBA" id="ARBA00004370"/>
    </source>
</evidence>
<dbReference type="Pfam" id="PF01343">
    <property type="entry name" value="Peptidase_S49"/>
    <property type="match status" value="2"/>
</dbReference>
<dbReference type="PANTHER" id="PTHR33209">
    <property type="entry name" value="PROTEASE 4"/>
    <property type="match status" value="1"/>
</dbReference>
<dbReference type="CDD" id="cd07018">
    <property type="entry name" value="S49_SppA_67K_type"/>
    <property type="match status" value="1"/>
</dbReference>
<evidence type="ECO:0000313" key="9">
    <source>
        <dbReference type="Proteomes" id="UP001497392"/>
    </source>
</evidence>
<feature type="domain" description="Peptidase S49" evidence="7">
    <location>
        <begin position="404"/>
        <end position="553"/>
    </location>
</feature>
<dbReference type="SUPFAM" id="SSF52096">
    <property type="entry name" value="ClpP/crotonase"/>
    <property type="match status" value="2"/>
</dbReference>
<comment type="caution">
    <text evidence="8">The sequence shown here is derived from an EMBL/GenBank/DDBJ whole genome shotgun (WGS) entry which is preliminary data.</text>
</comment>
<evidence type="ECO:0000259" key="7">
    <source>
        <dbReference type="Pfam" id="PF01343"/>
    </source>
</evidence>
<dbReference type="NCBIfam" id="TIGR00706">
    <property type="entry name" value="SppA_dom"/>
    <property type="match status" value="1"/>
</dbReference>
<comment type="subcellular location">
    <subcellularLocation>
        <location evidence="1">Membrane</location>
    </subcellularLocation>
</comment>